<evidence type="ECO:0000256" key="1">
    <source>
        <dbReference type="ARBA" id="ARBA00004613"/>
    </source>
</evidence>
<comment type="similarity">
    <text evidence="2 13">Belongs to the cutinase family.</text>
</comment>
<evidence type="ECO:0000256" key="13">
    <source>
        <dbReference type="RuleBase" id="RU361263"/>
    </source>
</evidence>
<dbReference type="SUPFAM" id="SSF53474">
    <property type="entry name" value="alpha/beta-Hydrolases"/>
    <property type="match status" value="1"/>
</dbReference>
<keyword evidence="6" id="KW-0732">Signal</keyword>
<comment type="function">
    <text evidence="13">Catalyzes the hydrolysis of complex carboxylic polyesters found in the cell wall of plants. Degrades cutin, a macromolecule that forms the structure of the plant cuticle.</text>
</comment>
<reference evidence="14 15" key="1">
    <citation type="submission" date="2023-10" db="EMBL/GenBank/DDBJ databases">
        <title>Draft genome sequence of Xylaria bambusicola isolate GMP-LS, the root and basal stem rot pathogen of sugarcane in Indonesia.</title>
        <authorList>
            <person name="Selvaraj P."/>
            <person name="Muralishankar V."/>
            <person name="Muruganantham S."/>
            <person name="Sp S."/>
            <person name="Haryani S."/>
            <person name="Lau K.J.X."/>
            <person name="Naqvi N.I."/>
        </authorList>
    </citation>
    <scope>NUCLEOTIDE SEQUENCE [LARGE SCALE GENOMIC DNA]</scope>
    <source>
        <strain evidence="14">GMP-LS</strain>
    </source>
</reference>
<dbReference type="PANTHER" id="PTHR48250">
    <property type="entry name" value="CUTINASE 2-RELATED"/>
    <property type="match status" value="1"/>
</dbReference>
<keyword evidence="8" id="KW-0843">Virulence</keyword>
<dbReference type="GO" id="GO:0050525">
    <property type="term" value="F:cutinase activity"/>
    <property type="evidence" value="ECO:0007669"/>
    <property type="project" value="UniProtKB-UniRule"/>
</dbReference>
<dbReference type="GO" id="GO:0016052">
    <property type="term" value="P:carbohydrate catabolic process"/>
    <property type="evidence" value="ECO:0007669"/>
    <property type="project" value="TreeGrafter"/>
</dbReference>
<gene>
    <name evidence="14" type="ORF">RRF57_009950</name>
</gene>
<dbReference type="InterPro" id="IPR029058">
    <property type="entry name" value="AB_hydrolase_fold"/>
</dbReference>
<protein>
    <recommendedName>
        <fullName evidence="3 13">Cutinase</fullName>
        <ecNumber evidence="3 13">3.1.1.74</ecNumber>
    </recommendedName>
</protein>
<keyword evidence="5 13" id="KW-0964">Secreted</keyword>
<dbReference type="PROSITE" id="PS00155">
    <property type="entry name" value="CUTINASE_1"/>
    <property type="match status" value="1"/>
</dbReference>
<feature type="active site" evidence="11">
    <location>
        <position position="246"/>
    </location>
</feature>
<evidence type="ECO:0000256" key="3">
    <source>
        <dbReference type="ARBA" id="ARBA00013095"/>
    </source>
</evidence>
<dbReference type="Pfam" id="PF01083">
    <property type="entry name" value="Cutinase"/>
    <property type="match status" value="1"/>
</dbReference>
<keyword evidence="7 13" id="KW-0378">Hydrolase</keyword>
<dbReference type="EC" id="3.1.1.74" evidence="3 13"/>
<feature type="disulfide bond" evidence="12">
    <location>
        <begin position="241"/>
        <end position="249"/>
    </location>
</feature>
<dbReference type="SMART" id="SM01110">
    <property type="entry name" value="Cutinase"/>
    <property type="match status" value="1"/>
</dbReference>
<comment type="subcellular location">
    <subcellularLocation>
        <location evidence="1 13">Secreted</location>
    </subcellularLocation>
</comment>
<dbReference type="InterPro" id="IPR000675">
    <property type="entry name" value="Cutinase/axe"/>
</dbReference>
<sequence>MERFFHRGFVFLASSPYISYRQAAIAFQKSQSRPAASGQACFTSVHSKTTIFKMRFSAVLALASLAIATPITIPEGEVVARSEFVERQLTGATENDLVGGDCRDVIFIFARGTTEIGNMGTIVGPGVADQLKKRVGSQRVAVQGVDYAALVSTNFLPGGTDATSEAEMKRLFNLADTNCPNSQIVVGGYSQGGAVVHRAMEDLSQTVINKVQAVVLFGDSQKRIDGNQVPGFPTEKTKFFCDGGLDQVCNGVLSAAVLPPHLSYGSVAVEAGNFLADRVV</sequence>
<evidence type="ECO:0000256" key="5">
    <source>
        <dbReference type="ARBA" id="ARBA00022525"/>
    </source>
</evidence>
<comment type="caution">
    <text evidence="14">The sequence shown here is derived from an EMBL/GenBank/DDBJ whole genome shotgun (WGS) entry which is preliminary data.</text>
</comment>
<evidence type="ECO:0000256" key="2">
    <source>
        <dbReference type="ARBA" id="ARBA00007534"/>
    </source>
</evidence>
<dbReference type="AlphaFoldDB" id="A0AAN7ZCD2"/>
<evidence type="ECO:0000256" key="8">
    <source>
        <dbReference type="ARBA" id="ARBA00023026"/>
    </source>
</evidence>
<comment type="catalytic activity">
    <reaction evidence="10 13">
        <text>cutin + H2O = cutin monomers.</text>
        <dbReference type="EC" id="3.1.1.74"/>
    </reaction>
</comment>
<keyword evidence="4 13" id="KW-0719">Serine esterase</keyword>
<evidence type="ECO:0000256" key="6">
    <source>
        <dbReference type="ARBA" id="ARBA00022729"/>
    </source>
</evidence>
<evidence type="ECO:0000256" key="4">
    <source>
        <dbReference type="ARBA" id="ARBA00022487"/>
    </source>
</evidence>
<dbReference type="InterPro" id="IPR043580">
    <property type="entry name" value="CUTINASE_1"/>
</dbReference>
<keyword evidence="15" id="KW-1185">Reference proteome</keyword>
<dbReference type="InterPro" id="IPR011150">
    <property type="entry name" value="Cutinase_monf"/>
</dbReference>
<evidence type="ECO:0000256" key="7">
    <source>
        <dbReference type="ARBA" id="ARBA00022801"/>
    </source>
</evidence>
<dbReference type="Proteomes" id="UP001305414">
    <property type="component" value="Unassembled WGS sequence"/>
</dbReference>
<dbReference type="PANTHER" id="PTHR48250:SF3">
    <property type="entry name" value="CUTINASE 1-RELATED"/>
    <property type="match status" value="1"/>
</dbReference>
<feature type="active site" description="Proton donor/acceptor" evidence="11">
    <location>
        <position position="261"/>
    </location>
</feature>
<evidence type="ECO:0000256" key="12">
    <source>
        <dbReference type="PIRSR" id="PIRSR611150-2"/>
    </source>
</evidence>
<evidence type="ECO:0000313" key="15">
    <source>
        <dbReference type="Proteomes" id="UP001305414"/>
    </source>
</evidence>
<dbReference type="PRINTS" id="PR00129">
    <property type="entry name" value="CUTINASE"/>
</dbReference>
<dbReference type="FunFam" id="3.40.50.1820:FF:000235">
    <property type="entry name" value="Cutinase 1"/>
    <property type="match status" value="1"/>
</dbReference>
<name>A0AAN7ZCD2_9PEZI</name>
<feature type="disulfide bond" evidence="12">
    <location>
        <begin position="102"/>
        <end position="179"/>
    </location>
</feature>
<keyword evidence="9 12" id="KW-1015">Disulfide bond</keyword>
<evidence type="ECO:0000256" key="9">
    <source>
        <dbReference type="ARBA" id="ARBA00023157"/>
    </source>
</evidence>
<feature type="active site" description="Nucleophile" evidence="11">
    <location>
        <position position="190"/>
    </location>
</feature>
<organism evidence="14 15">
    <name type="scientific">Xylaria bambusicola</name>
    <dbReference type="NCBI Taxonomy" id="326684"/>
    <lineage>
        <taxon>Eukaryota</taxon>
        <taxon>Fungi</taxon>
        <taxon>Dikarya</taxon>
        <taxon>Ascomycota</taxon>
        <taxon>Pezizomycotina</taxon>
        <taxon>Sordariomycetes</taxon>
        <taxon>Xylariomycetidae</taxon>
        <taxon>Xylariales</taxon>
        <taxon>Xylariaceae</taxon>
        <taxon>Xylaria</taxon>
    </lineage>
</organism>
<dbReference type="GO" id="GO:0005576">
    <property type="term" value="C:extracellular region"/>
    <property type="evidence" value="ECO:0007669"/>
    <property type="project" value="UniProtKB-SubCell"/>
</dbReference>
<dbReference type="Gene3D" id="3.40.50.1820">
    <property type="entry name" value="alpha/beta hydrolase"/>
    <property type="match status" value="1"/>
</dbReference>
<evidence type="ECO:0000256" key="10">
    <source>
        <dbReference type="ARBA" id="ARBA00034045"/>
    </source>
</evidence>
<proteinExistence type="inferred from homology"/>
<accession>A0AAN7ZCD2</accession>
<evidence type="ECO:0000256" key="11">
    <source>
        <dbReference type="PIRSR" id="PIRSR611150-1"/>
    </source>
</evidence>
<dbReference type="EMBL" id="JAWHQM010000039">
    <property type="protein sequence ID" value="KAK5634236.1"/>
    <property type="molecule type" value="Genomic_DNA"/>
</dbReference>
<evidence type="ECO:0000313" key="14">
    <source>
        <dbReference type="EMBL" id="KAK5634236.1"/>
    </source>
</evidence>